<evidence type="ECO:0000313" key="2">
    <source>
        <dbReference type="Proteomes" id="UP001210261"/>
    </source>
</evidence>
<dbReference type="Proteomes" id="UP001210261">
    <property type="component" value="Unassembled WGS sequence"/>
</dbReference>
<protein>
    <recommendedName>
        <fullName evidence="3">Lipoprotein</fullName>
    </recommendedName>
</protein>
<proteinExistence type="predicted"/>
<keyword evidence="2" id="KW-1185">Reference proteome</keyword>
<accession>A0ABT4VDA6</accession>
<reference evidence="1 2" key="1">
    <citation type="submission" date="2023-01" db="EMBL/GenBank/DDBJ databases">
        <title>Description of Helicobacter ibis sp. nov. isolated from faecal droppings of black-faced ibis (Theristicus melanopis).</title>
        <authorList>
            <person name="Lopez-Cantillo M."/>
            <person name="Vidal-Veuthey B."/>
            <person name="Mella A."/>
            <person name="De La Haba R."/>
            <person name="Collado L."/>
        </authorList>
    </citation>
    <scope>NUCLEOTIDE SEQUENCE [LARGE SCALE GENOMIC DNA]</scope>
    <source>
        <strain evidence="1 2">A82</strain>
    </source>
</reference>
<evidence type="ECO:0000313" key="1">
    <source>
        <dbReference type="EMBL" id="MDA3968689.1"/>
    </source>
</evidence>
<gene>
    <name evidence="1" type="ORF">PF021_03255</name>
</gene>
<name>A0ABT4VDA6_9HELI</name>
<dbReference type="RefSeq" id="WP_271020964.1">
    <property type="nucleotide sequence ID" value="NZ_JAQHXR010000001.1"/>
</dbReference>
<sequence>MVVGCANPTLPSNKKSAVVLFLTNSFKYNDVGFLKKDSNNASLELFNAGNLLFSFKVTKNSICIDNQCYSNASLVRRFFGDDSYLGLDFRNVLLGEPIFNKEGFLKNEFGFTQTIKRSQGTLIYIVNKNGIYLKDSSQKLVLEIEYQ</sequence>
<evidence type="ECO:0008006" key="3">
    <source>
        <dbReference type="Google" id="ProtNLM"/>
    </source>
</evidence>
<dbReference type="EMBL" id="JAQHXR010000001">
    <property type="protein sequence ID" value="MDA3968689.1"/>
    <property type="molecule type" value="Genomic_DNA"/>
</dbReference>
<comment type="caution">
    <text evidence="1">The sequence shown here is derived from an EMBL/GenBank/DDBJ whole genome shotgun (WGS) entry which is preliminary data.</text>
</comment>
<organism evidence="1 2">
    <name type="scientific">Helicobacter ibis</name>
    <dbReference type="NCBI Taxonomy" id="2962633"/>
    <lineage>
        <taxon>Bacteria</taxon>
        <taxon>Pseudomonadati</taxon>
        <taxon>Campylobacterota</taxon>
        <taxon>Epsilonproteobacteria</taxon>
        <taxon>Campylobacterales</taxon>
        <taxon>Helicobacteraceae</taxon>
        <taxon>Helicobacter</taxon>
    </lineage>
</organism>